<dbReference type="Pfam" id="PF13692">
    <property type="entry name" value="Glyco_trans_1_4"/>
    <property type="match status" value="1"/>
</dbReference>
<dbReference type="AlphaFoldDB" id="A0A5B8U150"/>
<dbReference type="EMBL" id="CP042430">
    <property type="protein sequence ID" value="QEC46652.1"/>
    <property type="molecule type" value="Genomic_DNA"/>
</dbReference>
<dbReference type="PANTHER" id="PTHR12526:SF640">
    <property type="entry name" value="COLANIC ACID BIOSYNTHESIS GLYCOSYLTRANSFERASE WCAL-RELATED"/>
    <property type="match status" value="1"/>
</dbReference>
<dbReference type="GO" id="GO:0016757">
    <property type="term" value="F:glycosyltransferase activity"/>
    <property type="evidence" value="ECO:0007669"/>
    <property type="project" value="UniProtKB-KW"/>
</dbReference>
<evidence type="ECO:0000313" key="4">
    <source>
        <dbReference type="EMBL" id="QEC46652.1"/>
    </source>
</evidence>
<keyword evidence="3 4" id="KW-0808">Transferase</keyword>
<accession>A0A5B8U150</accession>
<comment type="similarity">
    <text evidence="1">Belongs to the glycosyltransferase group 1 family. Glycosyltransferase 4 subfamily.</text>
</comment>
<dbReference type="SUPFAM" id="SSF53756">
    <property type="entry name" value="UDP-Glycosyltransferase/glycogen phosphorylase"/>
    <property type="match status" value="1"/>
</dbReference>
<protein>
    <submittedName>
        <fullName evidence="4">Glycosyltransferase family 4 protein</fullName>
    </submittedName>
</protein>
<organism evidence="4 5">
    <name type="scientific">Baekduia soli</name>
    <dbReference type="NCBI Taxonomy" id="496014"/>
    <lineage>
        <taxon>Bacteria</taxon>
        <taxon>Bacillati</taxon>
        <taxon>Actinomycetota</taxon>
        <taxon>Thermoleophilia</taxon>
        <taxon>Solirubrobacterales</taxon>
        <taxon>Baekduiaceae</taxon>
        <taxon>Baekduia</taxon>
    </lineage>
</organism>
<evidence type="ECO:0000256" key="2">
    <source>
        <dbReference type="ARBA" id="ARBA00022676"/>
    </source>
</evidence>
<sequence>MPDEPAIAYIVGLYPGVSHSFILREVEGLRARGARVETFSLRRVPDDQLLTDADRRAARETSVILPPPPGELVGAHLRALRRRPGTYLRTLAGTLRSSAGGARNGAWKVFYFTEGILLWDRLQRRGIGHVHAHFANAASDVAMVAAQFGADDGVGWSFTMHGPTEFDDVTRYGLPRKVAEARFVACIGDYCRSQLMRISPPQDWAKLQIVRCGLDVERFTATERPDRPGGRLDVLCLGRLVPDKGQRTLVHAVAALRREGLDVRATLAGDGPDRPALTALVQELGLAGVVTLTGPVGQDDVGDLYQAADVFCLPSFAEGIPVVLMEAMAMELPVVTTQIMGIPELVDDGVHGLLVEPGRPDVLAAALRALAADPAARREMGRRGRARVAESFSAAEAAERIHALLGGPAASAPRM</sequence>
<keyword evidence="5" id="KW-1185">Reference proteome</keyword>
<dbReference type="OrthoDB" id="506201at2"/>
<reference evidence="4 5" key="1">
    <citation type="journal article" date="2018" name="J. Microbiol.">
        <title>Baekduia soli gen. nov., sp. nov., a novel bacterium isolated from the soil of Baekdu Mountain and proposal of a novel family name, Baekduiaceae fam. nov.</title>
        <authorList>
            <person name="An D.S."/>
            <person name="Siddiqi M.Z."/>
            <person name="Kim K.H."/>
            <person name="Yu H.S."/>
            <person name="Im W.T."/>
        </authorList>
    </citation>
    <scope>NUCLEOTIDE SEQUENCE [LARGE SCALE GENOMIC DNA]</scope>
    <source>
        <strain evidence="4 5">BR7-21</strain>
    </source>
</reference>
<name>A0A5B8U150_9ACTN</name>
<dbReference type="PANTHER" id="PTHR12526">
    <property type="entry name" value="GLYCOSYLTRANSFERASE"/>
    <property type="match status" value="1"/>
</dbReference>
<dbReference type="Proteomes" id="UP000321805">
    <property type="component" value="Chromosome"/>
</dbReference>
<evidence type="ECO:0000256" key="3">
    <source>
        <dbReference type="ARBA" id="ARBA00022679"/>
    </source>
</evidence>
<keyword evidence="2" id="KW-0328">Glycosyltransferase</keyword>
<dbReference type="KEGG" id="bsol:FSW04_03015"/>
<proteinExistence type="inferred from homology"/>
<dbReference type="Gene3D" id="3.40.50.2000">
    <property type="entry name" value="Glycogen Phosphorylase B"/>
    <property type="match status" value="2"/>
</dbReference>
<gene>
    <name evidence="4" type="ORF">FSW04_03015</name>
</gene>
<evidence type="ECO:0000313" key="5">
    <source>
        <dbReference type="Proteomes" id="UP000321805"/>
    </source>
</evidence>
<dbReference type="RefSeq" id="WP_146916111.1">
    <property type="nucleotide sequence ID" value="NZ_CP042430.1"/>
</dbReference>
<evidence type="ECO:0000256" key="1">
    <source>
        <dbReference type="ARBA" id="ARBA00009481"/>
    </source>
</evidence>